<dbReference type="CDD" id="cd01949">
    <property type="entry name" value="GGDEF"/>
    <property type="match status" value="1"/>
</dbReference>
<dbReference type="PROSITE" id="PS50885">
    <property type="entry name" value="HAMP"/>
    <property type="match status" value="1"/>
</dbReference>
<dbReference type="Proteomes" id="UP000325607">
    <property type="component" value="Unassembled WGS sequence"/>
</dbReference>
<dbReference type="EC" id="2.7.7.65" evidence="3"/>
<reference evidence="8 9" key="1">
    <citation type="submission" date="2019-09" db="EMBL/GenBank/DDBJ databases">
        <authorList>
            <person name="Chandra G."/>
            <person name="Truman W A."/>
        </authorList>
    </citation>
    <scope>NUCLEOTIDE SEQUENCE [LARGE SCALE GENOMIC DNA]</scope>
    <source>
        <strain evidence="8">PS645</strain>
    </source>
</reference>
<protein>
    <recommendedName>
        <fullName evidence="3">diguanylate cyclase</fullName>
        <ecNumber evidence="3">2.7.7.65</ecNumber>
    </recommendedName>
</protein>
<dbReference type="Gene3D" id="3.30.70.270">
    <property type="match status" value="1"/>
</dbReference>
<dbReference type="EMBL" id="CABVGX010000002">
    <property type="protein sequence ID" value="VVM43367.1"/>
    <property type="molecule type" value="Genomic_DNA"/>
</dbReference>
<dbReference type="InterPro" id="IPR000160">
    <property type="entry name" value="GGDEF_dom"/>
</dbReference>
<dbReference type="InterPro" id="IPR029787">
    <property type="entry name" value="Nucleotide_cyclase"/>
</dbReference>
<dbReference type="PANTHER" id="PTHR45138:SF9">
    <property type="entry name" value="DIGUANYLATE CYCLASE DGCM-RELATED"/>
    <property type="match status" value="1"/>
</dbReference>
<dbReference type="InterPro" id="IPR043128">
    <property type="entry name" value="Rev_trsase/Diguanyl_cyclase"/>
</dbReference>
<feature type="domain" description="HAMP" evidence="6">
    <location>
        <begin position="206"/>
        <end position="262"/>
    </location>
</feature>
<evidence type="ECO:0000313" key="8">
    <source>
        <dbReference type="EMBL" id="VVM43367.1"/>
    </source>
</evidence>
<dbReference type="GO" id="GO:0043709">
    <property type="term" value="P:cell adhesion involved in single-species biofilm formation"/>
    <property type="evidence" value="ECO:0007669"/>
    <property type="project" value="TreeGrafter"/>
</dbReference>
<keyword evidence="5" id="KW-1133">Transmembrane helix</keyword>
<feature type="transmembrane region" description="Helical" evidence="5">
    <location>
        <begin position="42"/>
        <end position="66"/>
    </location>
</feature>
<evidence type="ECO:0000256" key="2">
    <source>
        <dbReference type="ARBA" id="ARBA00004533"/>
    </source>
</evidence>
<dbReference type="InterPro" id="IPR003660">
    <property type="entry name" value="HAMP_dom"/>
</dbReference>
<comment type="cofactor">
    <cofactor evidence="1">
        <name>Mg(2+)</name>
        <dbReference type="ChEBI" id="CHEBI:18420"/>
    </cofactor>
</comment>
<organism evidence="8 9">
    <name type="scientific">Pseudomonas fluorescens</name>
    <dbReference type="NCBI Taxonomy" id="294"/>
    <lineage>
        <taxon>Bacteria</taxon>
        <taxon>Pseudomonadati</taxon>
        <taxon>Pseudomonadota</taxon>
        <taxon>Gammaproteobacteria</taxon>
        <taxon>Pseudomonadales</taxon>
        <taxon>Pseudomonadaceae</taxon>
        <taxon>Pseudomonas</taxon>
    </lineage>
</organism>
<evidence type="ECO:0000256" key="5">
    <source>
        <dbReference type="SAM" id="Phobius"/>
    </source>
</evidence>
<accession>A0A5E6PJT8</accession>
<proteinExistence type="predicted"/>
<dbReference type="GO" id="GO:0052621">
    <property type="term" value="F:diguanylate cyclase activity"/>
    <property type="evidence" value="ECO:0007669"/>
    <property type="project" value="UniProtKB-EC"/>
</dbReference>
<keyword evidence="5" id="KW-0472">Membrane</keyword>
<evidence type="ECO:0000259" key="6">
    <source>
        <dbReference type="PROSITE" id="PS50885"/>
    </source>
</evidence>
<evidence type="ECO:0000259" key="7">
    <source>
        <dbReference type="PROSITE" id="PS50887"/>
    </source>
</evidence>
<dbReference type="SUPFAM" id="SSF55073">
    <property type="entry name" value="Nucleotide cyclase"/>
    <property type="match status" value="1"/>
</dbReference>
<dbReference type="GO" id="GO:1902201">
    <property type="term" value="P:negative regulation of bacterial-type flagellum-dependent cell motility"/>
    <property type="evidence" value="ECO:0007669"/>
    <property type="project" value="TreeGrafter"/>
</dbReference>
<dbReference type="Pfam" id="PF00990">
    <property type="entry name" value="GGDEF"/>
    <property type="match status" value="1"/>
</dbReference>
<dbReference type="GO" id="GO:0005886">
    <property type="term" value="C:plasma membrane"/>
    <property type="evidence" value="ECO:0007669"/>
    <property type="project" value="UniProtKB-SubCell"/>
</dbReference>
<evidence type="ECO:0000313" key="9">
    <source>
        <dbReference type="Proteomes" id="UP000325607"/>
    </source>
</evidence>
<gene>
    <name evidence="8" type="ORF">PS645_00365</name>
</gene>
<evidence type="ECO:0000256" key="3">
    <source>
        <dbReference type="ARBA" id="ARBA00012528"/>
    </source>
</evidence>
<feature type="domain" description="GGDEF" evidence="7">
    <location>
        <begin position="330"/>
        <end position="464"/>
    </location>
</feature>
<sequence length="464" mass="52020">MAFMTPSCASGYDRVDNFERSPEETSSQETEKKKFSSLGRRLVMATLLFCLLFTLAMVSLRTWIAWESNLADMNSELVLIDQVFQNTLSHAIWEMDRESLNKQLASVASAAPVGRVVLNIPRPGQSDEVIELNRYANATSDEAPVLNRQLVAQPYAGAHEVVGELTIEGDAHLLRERLWGEARGIVITQVIQSLLLAGLIMTMFNRLVTVHVVHIARHLGRLAPQSLGNHLRLQRTVRRQDELGLLEFQVNELQDNLHAHLERQRTDELAIASSRDHLADLVEARTAQLKAANQSLEALSRHDALTGLANRRYFDELKEVEFRRAMRHQTPLAVLMCDVDFFKLYNDTYGHMLGDECLKQVAETLRGVFGRSGELAARVGGEEFVVVLPNINAEQAFNAAQRLRESLAARELPHSGSTVSPFVTLSIGVAELDPQTMDHFDQLLQRADQALYRAKSQGRNRVAL</sequence>
<dbReference type="PANTHER" id="PTHR45138">
    <property type="entry name" value="REGULATORY COMPONENTS OF SENSORY TRANSDUCTION SYSTEM"/>
    <property type="match status" value="1"/>
</dbReference>
<dbReference type="FunFam" id="3.30.70.270:FF:000001">
    <property type="entry name" value="Diguanylate cyclase domain protein"/>
    <property type="match status" value="1"/>
</dbReference>
<name>A0A5E6PJT8_PSEFL</name>
<evidence type="ECO:0000256" key="1">
    <source>
        <dbReference type="ARBA" id="ARBA00001946"/>
    </source>
</evidence>
<dbReference type="AlphaFoldDB" id="A0A5E6PJT8"/>
<dbReference type="PROSITE" id="PS50887">
    <property type="entry name" value="GGDEF"/>
    <property type="match status" value="1"/>
</dbReference>
<dbReference type="NCBIfam" id="TIGR00254">
    <property type="entry name" value="GGDEF"/>
    <property type="match status" value="1"/>
</dbReference>
<dbReference type="GO" id="GO:0007165">
    <property type="term" value="P:signal transduction"/>
    <property type="evidence" value="ECO:0007669"/>
    <property type="project" value="InterPro"/>
</dbReference>
<comment type="subcellular location">
    <subcellularLocation>
        <location evidence="2">Cell inner membrane</location>
    </subcellularLocation>
</comment>
<evidence type="ECO:0000256" key="4">
    <source>
        <dbReference type="ARBA" id="ARBA00034247"/>
    </source>
</evidence>
<dbReference type="InterPro" id="IPR050469">
    <property type="entry name" value="Diguanylate_Cyclase"/>
</dbReference>
<comment type="catalytic activity">
    <reaction evidence="4">
        <text>2 GTP = 3',3'-c-di-GMP + 2 diphosphate</text>
        <dbReference type="Rhea" id="RHEA:24898"/>
        <dbReference type="ChEBI" id="CHEBI:33019"/>
        <dbReference type="ChEBI" id="CHEBI:37565"/>
        <dbReference type="ChEBI" id="CHEBI:58805"/>
        <dbReference type="EC" id="2.7.7.65"/>
    </reaction>
</comment>
<keyword evidence="5" id="KW-0812">Transmembrane</keyword>
<dbReference type="SMART" id="SM00267">
    <property type="entry name" value="GGDEF"/>
    <property type="match status" value="1"/>
</dbReference>